<evidence type="ECO:0000256" key="7">
    <source>
        <dbReference type="ARBA" id="ARBA00023128"/>
    </source>
</evidence>
<keyword evidence="4 10" id="KW-0032">Aminotransferase</keyword>
<dbReference type="InterPro" id="IPR027266">
    <property type="entry name" value="TrmE/GcvT-like"/>
</dbReference>
<gene>
    <name evidence="13" type="ORF">FH972_022190</name>
</gene>
<dbReference type="PANTHER" id="PTHR43757">
    <property type="entry name" value="AMINOMETHYLTRANSFERASE"/>
    <property type="match status" value="1"/>
</dbReference>
<dbReference type="Gene3D" id="3.30.70.1400">
    <property type="entry name" value="Aminomethyltransferase beta-barrel domains"/>
    <property type="match status" value="1"/>
</dbReference>
<keyword evidence="14" id="KW-1185">Reference proteome</keyword>
<keyword evidence="5 10" id="KW-0808">Transferase</keyword>
<evidence type="ECO:0000259" key="12">
    <source>
        <dbReference type="Pfam" id="PF08669"/>
    </source>
</evidence>
<dbReference type="GO" id="GO:0006546">
    <property type="term" value="P:glycine catabolic process"/>
    <property type="evidence" value="ECO:0007669"/>
    <property type="project" value="InterPro"/>
</dbReference>
<dbReference type="GO" id="GO:0008483">
    <property type="term" value="F:transaminase activity"/>
    <property type="evidence" value="ECO:0007669"/>
    <property type="project" value="UniProtKB-KW"/>
</dbReference>
<evidence type="ECO:0000256" key="8">
    <source>
        <dbReference type="ARBA" id="ARBA00047665"/>
    </source>
</evidence>
<dbReference type="FunFam" id="2.40.30.110:FF:000002">
    <property type="entry name" value="Aminomethyltransferase"/>
    <property type="match status" value="1"/>
</dbReference>
<dbReference type="Gene3D" id="2.40.30.110">
    <property type="entry name" value="Aminomethyltransferase beta-barrel domains"/>
    <property type="match status" value="1"/>
</dbReference>
<dbReference type="NCBIfam" id="TIGR00528">
    <property type="entry name" value="gcvT"/>
    <property type="match status" value="1"/>
</dbReference>
<proteinExistence type="inferred from homology"/>
<organism evidence="13 14">
    <name type="scientific">Carpinus fangiana</name>
    <dbReference type="NCBI Taxonomy" id="176857"/>
    <lineage>
        <taxon>Eukaryota</taxon>
        <taxon>Viridiplantae</taxon>
        <taxon>Streptophyta</taxon>
        <taxon>Embryophyta</taxon>
        <taxon>Tracheophyta</taxon>
        <taxon>Spermatophyta</taxon>
        <taxon>Magnoliopsida</taxon>
        <taxon>eudicotyledons</taxon>
        <taxon>Gunneridae</taxon>
        <taxon>Pentapetalae</taxon>
        <taxon>rosids</taxon>
        <taxon>fabids</taxon>
        <taxon>Fagales</taxon>
        <taxon>Betulaceae</taxon>
        <taxon>Carpinus</taxon>
    </lineage>
</organism>
<dbReference type="Pfam" id="PF01571">
    <property type="entry name" value="GCV_T"/>
    <property type="match status" value="1"/>
</dbReference>
<evidence type="ECO:0000313" key="13">
    <source>
        <dbReference type="EMBL" id="KAB8339257.1"/>
    </source>
</evidence>
<dbReference type="FunFam" id="4.10.1250.10:FF:000002">
    <property type="entry name" value="Aminomethyltransferase"/>
    <property type="match status" value="1"/>
</dbReference>
<comment type="caution">
    <text evidence="13">The sequence shown here is derived from an EMBL/GenBank/DDBJ whole genome shotgun (WGS) entry which is preliminary data.</text>
</comment>
<evidence type="ECO:0000256" key="5">
    <source>
        <dbReference type="ARBA" id="ARBA00022679"/>
    </source>
</evidence>
<dbReference type="AlphaFoldDB" id="A0A5N6KRW4"/>
<feature type="domain" description="Aminomethyltransferase C-terminal" evidence="12">
    <location>
        <begin position="351"/>
        <end position="427"/>
    </location>
</feature>
<dbReference type="Gene3D" id="4.10.1250.10">
    <property type="entry name" value="Aminomethyltransferase fragment"/>
    <property type="match status" value="1"/>
</dbReference>
<dbReference type="EC" id="2.1.2.10" evidence="10"/>
<comment type="similarity">
    <text evidence="2 10">Belongs to the GcvT family.</text>
</comment>
<dbReference type="InterPro" id="IPR006222">
    <property type="entry name" value="GCVT_N"/>
</dbReference>
<dbReference type="GO" id="GO:0005960">
    <property type="term" value="C:glycine cleavage complex"/>
    <property type="evidence" value="ECO:0007669"/>
    <property type="project" value="InterPro"/>
</dbReference>
<feature type="domain" description="GCVT N-terminal" evidence="11">
    <location>
        <begin position="101"/>
        <end position="323"/>
    </location>
</feature>
<comment type="function">
    <text evidence="10">The glycine cleavage system catalyzes the degradation of glycine.</text>
</comment>
<evidence type="ECO:0000259" key="11">
    <source>
        <dbReference type="Pfam" id="PF01571"/>
    </source>
</evidence>
<dbReference type="Pfam" id="PF08669">
    <property type="entry name" value="GCV_T_C"/>
    <property type="match status" value="1"/>
</dbReference>
<keyword evidence="7 10" id="KW-0496">Mitochondrion</keyword>
<evidence type="ECO:0000256" key="4">
    <source>
        <dbReference type="ARBA" id="ARBA00022576"/>
    </source>
</evidence>
<comment type="subunit">
    <text evidence="3 10">The glycine cleavage system is composed of four proteins: P, T, L and H.</text>
</comment>
<keyword evidence="6 10" id="KW-0809">Transit peptide</keyword>
<evidence type="ECO:0000256" key="9">
    <source>
        <dbReference type="PIRSR" id="PIRSR006487-1"/>
    </source>
</evidence>
<dbReference type="PANTHER" id="PTHR43757:SF2">
    <property type="entry name" value="AMINOMETHYLTRANSFERASE, MITOCHONDRIAL"/>
    <property type="match status" value="1"/>
</dbReference>
<name>A0A5N6KRW4_9ROSI</name>
<evidence type="ECO:0000256" key="2">
    <source>
        <dbReference type="ARBA" id="ARBA00008609"/>
    </source>
</evidence>
<comment type="catalytic activity">
    <reaction evidence="8 10">
        <text>N(6)-[(R)-S(8)-aminomethyldihydrolipoyl]-L-lysyl-[protein] + (6S)-5,6,7,8-tetrahydrofolate = N(6)-[(R)-dihydrolipoyl]-L-lysyl-[protein] + (6R)-5,10-methylene-5,6,7,8-tetrahydrofolate + NH4(+)</text>
        <dbReference type="Rhea" id="RHEA:16945"/>
        <dbReference type="Rhea" id="RHEA-COMP:10475"/>
        <dbReference type="Rhea" id="RHEA-COMP:10492"/>
        <dbReference type="ChEBI" id="CHEBI:15636"/>
        <dbReference type="ChEBI" id="CHEBI:28938"/>
        <dbReference type="ChEBI" id="CHEBI:57453"/>
        <dbReference type="ChEBI" id="CHEBI:83100"/>
        <dbReference type="ChEBI" id="CHEBI:83143"/>
        <dbReference type="EC" id="2.1.2.10"/>
    </reaction>
</comment>
<reference evidence="13 14" key="1">
    <citation type="submission" date="2019-06" db="EMBL/GenBank/DDBJ databases">
        <title>A chromosomal-level reference genome of Carpinus fangiana (Coryloideae, Betulaceae).</title>
        <authorList>
            <person name="Yang X."/>
            <person name="Wang Z."/>
            <person name="Zhang L."/>
            <person name="Hao G."/>
            <person name="Liu J."/>
            <person name="Yang Y."/>
        </authorList>
    </citation>
    <scope>NUCLEOTIDE SEQUENCE [LARGE SCALE GENOMIC DNA]</scope>
    <source>
        <strain evidence="13">Cfa_2016G</strain>
        <tissue evidence="13">Leaf</tissue>
    </source>
</reference>
<dbReference type="FunFam" id="3.30.70.1400:FF:000001">
    <property type="entry name" value="Aminomethyltransferase"/>
    <property type="match status" value="1"/>
</dbReference>
<evidence type="ECO:0000256" key="10">
    <source>
        <dbReference type="RuleBase" id="RU003981"/>
    </source>
</evidence>
<feature type="binding site" evidence="9">
    <location>
        <position position="257"/>
    </location>
    <ligand>
        <name>substrate</name>
    </ligand>
</feature>
<dbReference type="OrthoDB" id="10263536at2759"/>
<evidence type="ECO:0000256" key="3">
    <source>
        <dbReference type="ARBA" id="ARBA00011690"/>
    </source>
</evidence>
<protein>
    <recommendedName>
        <fullName evidence="10">Aminomethyltransferase</fullName>
        <ecNumber evidence="10">2.1.2.10</ecNumber>
    </recommendedName>
    <alternativeName>
        <fullName evidence="10">Glycine cleavage system T protein</fullName>
    </alternativeName>
</protein>
<dbReference type="EMBL" id="VIBQ01000010">
    <property type="protein sequence ID" value="KAB8339257.1"/>
    <property type="molecule type" value="Genomic_DNA"/>
</dbReference>
<dbReference type="Gene3D" id="3.30.1360.120">
    <property type="entry name" value="Probable tRNA modification gtpase trme, domain 1"/>
    <property type="match status" value="1"/>
</dbReference>
<dbReference type="Proteomes" id="UP000327013">
    <property type="component" value="Unassembled WGS sequence"/>
</dbReference>
<dbReference type="SUPFAM" id="SSF101790">
    <property type="entry name" value="Aminomethyltransferase beta-barrel domain"/>
    <property type="match status" value="1"/>
</dbReference>
<dbReference type="GO" id="GO:0005739">
    <property type="term" value="C:mitochondrion"/>
    <property type="evidence" value="ECO:0007669"/>
    <property type="project" value="UniProtKB-SubCell"/>
</dbReference>
<evidence type="ECO:0000313" key="14">
    <source>
        <dbReference type="Proteomes" id="UP000327013"/>
    </source>
</evidence>
<dbReference type="GO" id="GO:0004047">
    <property type="term" value="F:aminomethyltransferase activity"/>
    <property type="evidence" value="ECO:0007669"/>
    <property type="project" value="UniProtKB-EC"/>
</dbReference>
<dbReference type="InterPro" id="IPR029043">
    <property type="entry name" value="GcvT/YgfZ_C"/>
</dbReference>
<sequence>MMRRSIHQARQGTRSLSIAHPQLQWHPRALPVAAARLHSLPYRSGLTKRPELTDTLLRTGKPQARRFASSDSSAPLSKTPLYDLHLRHGGKMVPFGGVQHYFKGPGAQGLLEKLTPAGLASLPNHQSTLSTFLHPGTGGIVDDTVITRIGPEAFYVVTNAACRDKDLSYIGSSIDEWHSSNDGKVQWETLDGQGLIALQGPLSVEILEPLLEDAADANLKETFFGQSKFLKVRLLSGKLTQPLLVSRGGYTGEDGFEISVPADETEGVVNALLKTAGEDKLRLAGLGSRDSLRLEAGMCLYGHDLNDSTTPVEGGLSWVIGKDRRIGGGFNGAETVLRQLKPKKEGGGVDRRRIGLLVEGAPAREGAVIVSPEGEEIGKVTSGCPSPSLKKNIAMGYIKTGFNKAGTEVAVVVRGKNRKATVSKMPFLPSKYWKGGATPG</sequence>
<dbReference type="InterPro" id="IPR028896">
    <property type="entry name" value="GcvT/YgfZ/DmdA"/>
</dbReference>
<dbReference type="SUPFAM" id="SSF103025">
    <property type="entry name" value="Folate-binding domain"/>
    <property type="match status" value="1"/>
</dbReference>
<comment type="subcellular location">
    <subcellularLocation>
        <location evidence="1 10">Mitochondrion</location>
    </subcellularLocation>
</comment>
<dbReference type="InterPro" id="IPR006223">
    <property type="entry name" value="GcvT"/>
</dbReference>
<evidence type="ECO:0000256" key="6">
    <source>
        <dbReference type="ARBA" id="ARBA00022946"/>
    </source>
</evidence>
<evidence type="ECO:0000256" key="1">
    <source>
        <dbReference type="ARBA" id="ARBA00004173"/>
    </source>
</evidence>
<dbReference type="InterPro" id="IPR013977">
    <property type="entry name" value="GcvT_C"/>
</dbReference>
<accession>A0A5N6KRW4</accession>